<dbReference type="EMBL" id="SPHZ02000009">
    <property type="protein sequence ID" value="KAF0901207.1"/>
    <property type="molecule type" value="Genomic_DNA"/>
</dbReference>
<gene>
    <name evidence="2" type="ORF">E2562_038330</name>
</gene>
<proteinExistence type="predicted"/>
<dbReference type="AlphaFoldDB" id="A0A6G1CMB4"/>
<accession>A0A6G1CMB4</accession>
<evidence type="ECO:0000256" key="1">
    <source>
        <dbReference type="SAM" id="MobiDB-lite"/>
    </source>
</evidence>
<comment type="caution">
    <text evidence="2">The sequence shown here is derived from an EMBL/GenBank/DDBJ whole genome shotgun (WGS) entry which is preliminary data.</text>
</comment>
<keyword evidence="3" id="KW-1185">Reference proteome</keyword>
<name>A0A6G1CMB4_9ORYZ</name>
<reference evidence="2 3" key="1">
    <citation type="submission" date="2019-11" db="EMBL/GenBank/DDBJ databases">
        <title>Whole genome sequence of Oryza granulata.</title>
        <authorList>
            <person name="Li W."/>
        </authorList>
    </citation>
    <scope>NUCLEOTIDE SEQUENCE [LARGE SCALE GENOMIC DNA]</scope>
    <source>
        <strain evidence="3">cv. Menghai</strain>
        <tissue evidence="2">Leaf</tissue>
    </source>
</reference>
<protein>
    <submittedName>
        <fullName evidence="2">Uncharacterized protein</fullName>
    </submittedName>
</protein>
<evidence type="ECO:0000313" key="2">
    <source>
        <dbReference type="EMBL" id="KAF0901207.1"/>
    </source>
</evidence>
<organism evidence="2 3">
    <name type="scientific">Oryza meyeriana var. granulata</name>
    <dbReference type="NCBI Taxonomy" id="110450"/>
    <lineage>
        <taxon>Eukaryota</taxon>
        <taxon>Viridiplantae</taxon>
        <taxon>Streptophyta</taxon>
        <taxon>Embryophyta</taxon>
        <taxon>Tracheophyta</taxon>
        <taxon>Spermatophyta</taxon>
        <taxon>Magnoliopsida</taxon>
        <taxon>Liliopsida</taxon>
        <taxon>Poales</taxon>
        <taxon>Poaceae</taxon>
        <taxon>BOP clade</taxon>
        <taxon>Oryzoideae</taxon>
        <taxon>Oryzeae</taxon>
        <taxon>Oryzinae</taxon>
        <taxon>Oryza</taxon>
        <taxon>Oryza meyeriana</taxon>
    </lineage>
</organism>
<dbReference type="Proteomes" id="UP000479710">
    <property type="component" value="Unassembled WGS sequence"/>
</dbReference>
<feature type="region of interest" description="Disordered" evidence="1">
    <location>
        <begin position="174"/>
        <end position="211"/>
    </location>
</feature>
<evidence type="ECO:0000313" key="3">
    <source>
        <dbReference type="Proteomes" id="UP000479710"/>
    </source>
</evidence>
<feature type="compositionally biased region" description="Polar residues" evidence="1">
    <location>
        <begin position="190"/>
        <end position="199"/>
    </location>
</feature>
<sequence length="211" mass="23778">MPVPTFLKAQSCGISNGYDRRDLITPGGYIALNDMIFTLATFQDNPAVTDKKNIQRGCYRVMTTICEPCRLRTMQEEMKMRITEEMKAHELSQPLWSDIGAWKHLGVPALEGHRDGHTLDSSYELPEHFADRHQLRNMSDLIGPNGRVMLIKSNREKMAGFTTVEIDELTRKALKRNNGPADRVDPGFQPQHNATSDVPSISRKGGGARRK</sequence>